<dbReference type="Gene3D" id="3.40.30.10">
    <property type="entry name" value="Glutaredoxin"/>
    <property type="match status" value="1"/>
</dbReference>
<evidence type="ECO:0000259" key="2">
    <source>
        <dbReference type="Pfam" id="PF00085"/>
    </source>
</evidence>
<organism evidence="3 4">
    <name type="scientific">Brachionus calyciflorus</name>
    <dbReference type="NCBI Taxonomy" id="104777"/>
    <lineage>
        <taxon>Eukaryota</taxon>
        <taxon>Metazoa</taxon>
        <taxon>Spiralia</taxon>
        <taxon>Gnathifera</taxon>
        <taxon>Rotifera</taxon>
        <taxon>Eurotatoria</taxon>
        <taxon>Monogononta</taxon>
        <taxon>Pseudotrocha</taxon>
        <taxon>Ploima</taxon>
        <taxon>Brachionidae</taxon>
        <taxon>Brachionus</taxon>
    </lineage>
</organism>
<feature type="compositionally biased region" description="Basic and acidic residues" evidence="1">
    <location>
        <begin position="97"/>
        <end position="115"/>
    </location>
</feature>
<dbReference type="EMBL" id="CAJNOC010001714">
    <property type="protein sequence ID" value="CAF0885784.1"/>
    <property type="molecule type" value="Genomic_DNA"/>
</dbReference>
<dbReference type="OrthoDB" id="2121326at2759"/>
<dbReference type="CDD" id="cd02947">
    <property type="entry name" value="TRX_family"/>
    <property type="match status" value="1"/>
</dbReference>
<reference evidence="3" key="1">
    <citation type="submission" date="2021-02" db="EMBL/GenBank/DDBJ databases">
        <authorList>
            <person name="Nowell W R."/>
        </authorList>
    </citation>
    <scope>NUCLEOTIDE SEQUENCE</scope>
    <source>
        <strain evidence="3">Ploen Becks lab</strain>
    </source>
</reference>
<evidence type="ECO:0000313" key="4">
    <source>
        <dbReference type="Proteomes" id="UP000663879"/>
    </source>
</evidence>
<proteinExistence type="predicted"/>
<dbReference type="InterPro" id="IPR013766">
    <property type="entry name" value="Thioredoxin_domain"/>
</dbReference>
<evidence type="ECO:0000313" key="3">
    <source>
        <dbReference type="EMBL" id="CAF0885784.1"/>
    </source>
</evidence>
<dbReference type="Proteomes" id="UP000663879">
    <property type="component" value="Unassembled WGS sequence"/>
</dbReference>
<gene>
    <name evidence="3" type="ORF">OXX778_LOCUS10652</name>
</gene>
<name>A0A813YLN2_9BILA</name>
<dbReference type="InterPro" id="IPR050620">
    <property type="entry name" value="Thioredoxin_H-type-like"/>
</dbReference>
<dbReference type="AlphaFoldDB" id="A0A813YLN2"/>
<feature type="region of interest" description="Disordered" evidence="1">
    <location>
        <begin position="50"/>
        <end position="72"/>
    </location>
</feature>
<dbReference type="Pfam" id="PF00085">
    <property type="entry name" value="Thioredoxin"/>
    <property type="match status" value="1"/>
</dbReference>
<evidence type="ECO:0000256" key="1">
    <source>
        <dbReference type="SAM" id="MobiDB-lite"/>
    </source>
</evidence>
<dbReference type="PANTHER" id="PTHR10438:SF463">
    <property type="entry name" value="THIOREDOXIN"/>
    <property type="match status" value="1"/>
</dbReference>
<feature type="domain" description="Thioredoxin" evidence="2">
    <location>
        <begin position="132"/>
        <end position="213"/>
    </location>
</feature>
<sequence length="226" mass="25466">MAESNSVVRNLVKSFGSGISESVLENKRNSVVKEGLGLLTNGLTELNIDSDKNKEQAEVNITSEQEHQYTNENFQSDCTEVENQLEKDNLENNIGKEPIEQNDRPTPGQEKKEENSVNFSNKIILIDRSDGFLDLISKERCLVQYTAKWCAPSKRIAPVLNELAHSNPGIKFLEIDIDESKRTSKDLVSHITNVPYFELYANGEKIDEFFGDNLIKIKKGVAFLNS</sequence>
<dbReference type="SUPFAM" id="SSF52833">
    <property type="entry name" value="Thioredoxin-like"/>
    <property type="match status" value="1"/>
</dbReference>
<keyword evidence="4" id="KW-1185">Reference proteome</keyword>
<feature type="region of interest" description="Disordered" evidence="1">
    <location>
        <begin position="90"/>
        <end position="115"/>
    </location>
</feature>
<accession>A0A813YLN2</accession>
<dbReference type="InterPro" id="IPR036249">
    <property type="entry name" value="Thioredoxin-like_sf"/>
</dbReference>
<dbReference type="PANTHER" id="PTHR10438">
    <property type="entry name" value="THIOREDOXIN"/>
    <property type="match status" value="1"/>
</dbReference>
<protein>
    <recommendedName>
        <fullName evidence="2">Thioredoxin domain-containing protein</fullName>
    </recommendedName>
</protein>
<comment type="caution">
    <text evidence="3">The sequence shown here is derived from an EMBL/GenBank/DDBJ whole genome shotgun (WGS) entry which is preliminary data.</text>
</comment>